<keyword evidence="1" id="KW-0812">Transmembrane</keyword>
<comment type="caution">
    <text evidence="2">The sequence shown here is derived from an EMBL/GenBank/DDBJ whole genome shotgun (WGS) entry which is preliminary data.</text>
</comment>
<dbReference type="InterPro" id="IPR024751">
    <property type="entry name" value="VESA1"/>
</dbReference>
<gene>
    <name evidence="2" type="ORF">BcabD6B2_38070</name>
</gene>
<name>A0AAV4LVX8_BABCB</name>
<accession>A0AAV4LVX8</accession>
<protein>
    <submittedName>
        <fullName evidence="2">Variant erythrocyte surface antigen-1 family protein</fullName>
    </submittedName>
</protein>
<evidence type="ECO:0000313" key="2">
    <source>
        <dbReference type="EMBL" id="GIX64372.1"/>
    </source>
</evidence>
<dbReference type="Pfam" id="PF12785">
    <property type="entry name" value="VESA1_N"/>
    <property type="match status" value="1"/>
</dbReference>
<reference evidence="2 3" key="1">
    <citation type="submission" date="2021-06" db="EMBL/GenBank/DDBJ databases">
        <title>Genome sequence of Babesia caballi.</title>
        <authorList>
            <person name="Yamagishi J."/>
            <person name="Kidaka T."/>
            <person name="Ochi A."/>
        </authorList>
    </citation>
    <scope>NUCLEOTIDE SEQUENCE [LARGE SCALE GENOMIC DNA]</scope>
    <source>
        <strain evidence="2">USDA-D6B2</strain>
    </source>
</reference>
<evidence type="ECO:0000256" key="1">
    <source>
        <dbReference type="SAM" id="Phobius"/>
    </source>
</evidence>
<feature type="transmembrane region" description="Helical" evidence="1">
    <location>
        <begin position="1308"/>
        <end position="1325"/>
    </location>
</feature>
<dbReference type="Proteomes" id="UP001497744">
    <property type="component" value="Unassembled WGS sequence"/>
</dbReference>
<evidence type="ECO:0000313" key="3">
    <source>
        <dbReference type="Proteomes" id="UP001497744"/>
    </source>
</evidence>
<dbReference type="GeneID" id="94195853"/>
<organism evidence="2 3">
    <name type="scientific">Babesia caballi</name>
    <dbReference type="NCBI Taxonomy" id="5871"/>
    <lineage>
        <taxon>Eukaryota</taxon>
        <taxon>Sar</taxon>
        <taxon>Alveolata</taxon>
        <taxon>Apicomplexa</taxon>
        <taxon>Aconoidasida</taxon>
        <taxon>Piroplasmida</taxon>
        <taxon>Babesiidae</taxon>
        <taxon>Babesia</taxon>
    </lineage>
</organism>
<keyword evidence="3" id="KW-1185">Reference proteome</keyword>
<dbReference type="EMBL" id="BPLF01000003">
    <property type="protein sequence ID" value="GIX64372.1"/>
    <property type="molecule type" value="Genomic_DNA"/>
</dbReference>
<sequence length="1364" mass="149357">MKMTGTSATPRGESLTKAPQNLKESIDWILRLSGRDYLGGDGTDGLTTALSDFLNTAHKNEDDLMKTILSNIKKDTTSSGNGLITAVANSLKKFIGYTTSGSRSGSNYKIEIDGTGIIKPGEIYSRSKGSPRSQNKIYTSAYRNTSWSTDVTSSDDTKKKALQIFFAAIQFIFEGLTELYYNCKNGWSTHQLSSSGDSDLKEFMDRNGFSDTQLNSQLTGNQIISQALKGFNEFNAGYSAAGDNPSLDAFRSQLEQNALYILATYVYVQSTSPATSSFAGYSGLAAMAGGAYGCDLGGLATFIFLQSTCRPPYSDRPSNPKQAIDRILSVAGKDGDGGSDKSEDLERAITGLSDFTAAIEAATKKLNESGNVSQVLGKLTNQNDLGSIITKLADGLRTFIGYKDGTIKHDSQGIGLPNDPRERLGDAVLGFMAGFLGGLEMAVKNHVENVKVEKVTSNDLTGSLGGGKGKINGAIQNMSSLQYSKGKIQSVVNQLKAVSNFQSKDDMNGFADEVEKYLSGVLEAVGKDSNVTTAQSVAPNLSENVKTLKEKLIALMEKLKKQTGPFDFGKTGVATDIASINYNTSGALKPIYDALPNLKSHTTSKALVIATYMATSNFLAQLQKGYRSFYQGANADNVSNPACAKIFLSCLPLIFSNLQQLYWKCKQEKAKGGWKDMQLNGGDKKGTDLKHFMDLMTFSSVRLNGAMTGDNIVSNAFKDFNEFSTAASGQSYAEFFNKFKGNGLTTWQTTHSANEDNFLSGLYLCSSWYFQGCQMKNDSQITRPPSSIREMLYWLSGLQFAPGYSDLEKQIKSVVQPEFKVAISGSPNSDEKLTADQVKQYLVTTCLHAQTVFSTIQAPRISNHTDEPWLHSLYSNSEFNFTYPSSSSSLLYKVADYVYALQFQFQFLYKQCQFDYENGCGWWLCKFGSSVLPNDGTTVPSSFCGSVDASKGTHDGKKCGLPGGTLSPLQAFLTDKLTGFRRDPSDPYSHLAECTVGSMCHVPMGFKPKNLRSLATGGHLMIALNFFCGKSNTPLTKLCHTLSCVAKRTPRTLGDMFGFTFHLTGQMFREAIKQSDPSNKINSALTNLITRIPETIKVLFFDVTSDLEKMGSRFFDLSLHCHKVTTPSTVSKRNGPYCDHHNGGTEKAADLASLFGCTNGNTCGKYLEPLGISSGATFANDFASTYLTWALYLTDDIYESFQGFLDRFSSLKCTGCKNDPQCNSHNPGDHSSQCKCPSIVQCADALTVLYEYGFHFQDTFWLKGWRNCTTFANQLQAVINGNPLNTFLSTIDTFLYAIRWEFFYNQSAFWAIYIGLILYTFLFLLDTLHLRSHLKLTSSHMVPPLALLTSGNPLPVTKLTYIGQ</sequence>
<keyword evidence="1" id="KW-1133">Transmembrane helix</keyword>
<proteinExistence type="predicted"/>
<dbReference type="RefSeq" id="XP_067716441.1">
    <property type="nucleotide sequence ID" value="XM_067860340.1"/>
</dbReference>
<keyword evidence="1" id="KW-0472">Membrane</keyword>